<protein>
    <recommendedName>
        <fullName evidence="3">CB1 cannabinoid receptor-interacting protein 1</fullName>
    </recommendedName>
</protein>
<organism evidence="6 7">
    <name type="scientific">Xenopus laevis</name>
    <name type="common">African clawed frog</name>
    <dbReference type="NCBI Taxonomy" id="8355"/>
    <lineage>
        <taxon>Eukaryota</taxon>
        <taxon>Metazoa</taxon>
        <taxon>Chordata</taxon>
        <taxon>Craniata</taxon>
        <taxon>Vertebrata</taxon>
        <taxon>Euteleostomi</taxon>
        <taxon>Amphibia</taxon>
        <taxon>Batrachia</taxon>
        <taxon>Anura</taxon>
        <taxon>Pipoidea</taxon>
        <taxon>Pipidae</taxon>
        <taxon>Xenopodinae</taxon>
        <taxon>Xenopus</taxon>
        <taxon>Xenopus</taxon>
    </lineage>
</organism>
<keyword evidence="6" id="KW-1185">Reference proteome</keyword>
<dbReference type="PANTHER" id="PTHR31952:SF1">
    <property type="entry name" value="CB1 CANNABINOID RECEPTOR-INTERACTING PROTEIN 1"/>
    <property type="match status" value="1"/>
</dbReference>
<dbReference type="PANTHER" id="PTHR31952">
    <property type="entry name" value="CB1 CANNABINOID RECEPTOR-INTERACTING PROTEIN 1"/>
    <property type="match status" value="1"/>
</dbReference>
<dbReference type="GO" id="GO:0031718">
    <property type="term" value="F:type 1 cannabinoid receptor binding"/>
    <property type="evidence" value="ECO:0007669"/>
    <property type="project" value="TreeGrafter"/>
</dbReference>
<evidence type="ECO:0000256" key="2">
    <source>
        <dbReference type="ARBA" id="ARBA00007288"/>
    </source>
</evidence>
<evidence type="ECO:0000256" key="3">
    <source>
        <dbReference type="ARBA" id="ARBA00015651"/>
    </source>
</evidence>
<evidence type="ECO:0000256" key="4">
    <source>
        <dbReference type="ARBA" id="ARBA00026030"/>
    </source>
</evidence>
<feature type="region of interest" description="Disordered" evidence="5">
    <location>
        <begin position="1"/>
        <end position="27"/>
    </location>
</feature>
<dbReference type="Proteomes" id="UP000186698">
    <property type="component" value="Chromosome 5L"/>
</dbReference>
<dbReference type="CTD" id="494687"/>
<evidence type="ECO:0000256" key="1">
    <source>
        <dbReference type="ARBA" id="ARBA00003884"/>
    </source>
</evidence>
<dbReference type="Pfam" id="PF15043">
    <property type="entry name" value="CNRIP1"/>
    <property type="match status" value="1"/>
</dbReference>
<dbReference type="AlphaFoldDB" id="A0A8J1KN94"/>
<name>A0A8J1KN94_XENLA</name>
<dbReference type="RefSeq" id="XP_041418198.1">
    <property type="nucleotide sequence ID" value="XM_041562264.1"/>
</dbReference>
<reference evidence="7" key="1">
    <citation type="submission" date="2025-08" db="UniProtKB">
        <authorList>
            <consortium name="RefSeq"/>
        </authorList>
    </citation>
    <scope>IDENTIFICATION</scope>
    <source>
        <strain evidence="7">J_2021</strain>
        <tissue evidence="7">Erythrocytes</tissue>
    </source>
</reference>
<evidence type="ECO:0000313" key="6">
    <source>
        <dbReference type="Proteomes" id="UP000186698"/>
    </source>
</evidence>
<comment type="similarity">
    <text evidence="2">Belongs to the CNRIP family.</text>
</comment>
<evidence type="ECO:0000313" key="7">
    <source>
        <dbReference type="RefSeq" id="XP_041418198.1"/>
    </source>
</evidence>
<evidence type="ECO:0000256" key="5">
    <source>
        <dbReference type="SAM" id="MobiDB-lite"/>
    </source>
</evidence>
<comment type="subunit">
    <text evidence="4">Interacts with the cannabinoid receptor CNR1 (via C-terminus). Does not interact with cannabinoid receptor CNR2.</text>
</comment>
<sequence length="133" mass="15245">MTGRSISRWTGSASARTGPSNCSRGPNTRSMTVNLGGVIIPLEEKSRDPQQACYTAFYDTEGVAHTKSGERQPLQVIIQFDDIGSFETVWQVKFYNYHKRDHCQWGNSFSCIEYECKPNETRSLMWINKEIFH</sequence>
<dbReference type="InterPro" id="IPR029204">
    <property type="entry name" value="CNRIP1"/>
</dbReference>
<dbReference type="GeneID" id="494687"/>
<dbReference type="GO" id="GO:0005886">
    <property type="term" value="C:plasma membrane"/>
    <property type="evidence" value="ECO:0007669"/>
    <property type="project" value="TreeGrafter"/>
</dbReference>
<comment type="function">
    <text evidence="1">Suppresses cannabinoid receptor CNR1-mediated tonic inhibition of voltage-gated calcium channels.</text>
</comment>
<accession>A0A8J1KN94</accession>
<proteinExistence type="inferred from homology"/>
<gene>
    <name evidence="7" type="primary">cnrip1.L</name>
    <name evidence="7" type="synonym">cnrip1</name>
</gene>